<dbReference type="InterPro" id="IPR036396">
    <property type="entry name" value="Cyt_P450_sf"/>
</dbReference>
<evidence type="ECO:0000313" key="15">
    <source>
        <dbReference type="EMBL" id="KAF2880403.1"/>
    </source>
</evidence>
<evidence type="ECO:0000256" key="4">
    <source>
        <dbReference type="ARBA" id="ARBA00010617"/>
    </source>
</evidence>
<evidence type="ECO:0008006" key="17">
    <source>
        <dbReference type="Google" id="ProtNLM"/>
    </source>
</evidence>
<keyword evidence="9 14" id="KW-0560">Oxidoreductase</keyword>
<keyword evidence="7" id="KW-0256">Endoplasmic reticulum</keyword>
<proteinExistence type="inferred from homology"/>
<evidence type="ECO:0000256" key="12">
    <source>
        <dbReference type="ARBA" id="ARBA00023136"/>
    </source>
</evidence>
<dbReference type="GO" id="GO:0020037">
    <property type="term" value="F:heme binding"/>
    <property type="evidence" value="ECO:0007669"/>
    <property type="project" value="InterPro"/>
</dbReference>
<dbReference type="GO" id="GO:0005789">
    <property type="term" value="C:endoplasmic reticulum membrane"/>
    <property type="evidence" value="ECO:0007669"/>
    <property type="project" value="UniProtKB-SubCell"/>
</dbReference>
<keyword evidence="6 13" id="KW-0479">Metal-binding</keyword>
<keyword evidence="10 13" id="KW-0408">Iron</keyword>
<dbReference type="GO" id="GO:0016705">
    <property type="term" value="F:oxidoreductase activity, acting on paired donors, with incorporation or reduction of molecular oxygen"/>
    <property type="evidence" value="ECO:0007669"/>
    <property type="project" value="InterPro"/>
</dbReference>
<accession>A0A8K0C505</accession>
<dbReference type="InterPro" id="IPR001128">
    <property type="entry name" value="Cyt_P450"/>
</dbReference>
<keyword evidence="8" id="KW-0492">Microsome</keyword>
<evidence type="ECO:0000256" key="7">
    <source>
        <dbReference type="ARBA" id="ARBA00022824"/>
    </source>
</evidence>
<keyword evidence="16" id="KW-1185">Reference proteome</keyword>
<comment type="subcellular location">
    <subcellularLocation>
        <location evidence="3">Endoplasmic reticulum membrane</location>
        <topology evidence="3">Peripheral membrane protein</topology>
    </subcellularLocation>
    <subcellularLocation>
        <location evidence="2">Microsome membrane</location>
        <topology evidence="2">Peripheral membrane protein</topology>
    </subcellularLocation>
</comment>
<evidence type="ECO:0000256" key="14">
    <source>
        <dbReference type="RuleBase" id="RU000461"/>
    </source>
</evidence>
<dbReference type="InterPro" id="IPR017972">
    <property type="entry name" value="Cyt_P450_CS"/>
</dbReference>
<feature type="binding site" description="axial binding residue" evidence="13">
    <location>
        <position position="127"/>
    </location>
    <ligand>
        <name>heme</name>
        <dbReference type="ChEBI" id="CHEBI:30413"/>
    </ligand>
    <ligandPart>
        <name>Fe</name>
        <dbReference type="ChEBI" id="CHEBI:18248"/>
    </ligandPart>
</feature>
<evidence type="ECO:0000256" key="11">
    <source>
        <dbReference type="ARBA" id="ARBA00023033"/>
    </source>
</evidence>
<comment type="caution">
    <text evidence="15">The sequence shown here is derived from an EMBL/GenBank/DDBJ whole genome shotgun (WGS) entry which is preliminary data.</text>
</comment>
<dbReference type="Gene3D" id="1.10.630.10">
    <property type="entry name" value="Cytochrome P450"/>
    <property type="match status" value="1"/>
</dbReference>
<evidence type="ECO:0000256" key="5">
    <source>
        <dbReference type="ARBA" id="ARBA00022617"/>
    </source>
</evidence>
<evidence type="ECO:0000313" key="16">
    <source>
        <dbReference type="Proteomes" id="UP000801492"/>
    </source>
</evidence>
<dbReference type="PANTHER" id="PTHR24292:SF45">
    <property type="entry name" value="CYTOCHROME P450 6G1-RELATED"/>
    <property type="match status" value="1"/>
</dbReference>
<dbReference type="PRINTS" id="PR00463">
    <property type="entry name" value="EP450I"/>
</dbReference>
<dbReference type="AlphaFoldDB" id="A0A8K0C505"/>
<evidence type="ECO:0000256" key="10">
    <source>
        <dbReference type="ARBA" id="ARBA00023004"/>
    </source>
</evidence>
<keyword evidence="5 13" id="KW-0349">Heme</keyword>
<reference evidence="15" key="1">
    <citation type="submission" date="2019-08" db="EMBL/GenBank/DDBJ databases">
        <title>The genome of the North American firefly Photinus pyralis.</title>
        <authorList>
            <consortium name="Photinus pyralis genome working group"/>
            <person name="Fallon T.R."/>
            <person name="Sander Lower S.E."/>
            <person name="Weng J.-K."/>
        </authorList>
    </citation>
    <scope>NUCLEOTIDE SEQUENCE</scope>
    <source>
        <strain evidence="15">TRF0915ILg1</strain>
        <tissue evidence="15">Whole body</tissue>
    </source>
</reference>
<dbReference type="EMBL" id="VTPC01090972">
    <property type="protein sequence ID" value="KAF2880403.1"/>
    <property type="molecule type" value="Genomic_DNA"/>
</dbReference>
<evidence type="ECO:0000256" key="1">
    <source>
        <dbReference type="ARBA" id="ARBA00001971"/>
    </source>
</evidence>
<dbReference type="GO" id="GO:0005506">
    <property type="term" value="F:iron ion binding"/>
    <property type="evidence" value="ECO:0007669"/>
    <property type="project" value="InterPro"/>
</dbReference>
<dbReference type="SUPFAM" id="SSF48264">
    <property type="entry name" value="Cytochrome P450"/>
    <property type="match status" value="1"/>
</dbReference>
<evidence type="ECO:0000256" key="2">
    <source>
        <dbReference type="ARBA" id="ARBA00004174"/>
    </source>
</evidence>
<evidence type="ECO:0000256" key="8">
    <source>
        <dbReference type="ARBA" id="ARBA00022848"/>
    </source>
</evidence>
<evidence type="ECO:0000256" key="3">
    <source>
        <dbReference type="ARBA" id="ARBA00004406"/>
    </source>
</evidence>
<dbReference type="InterPro" id="IPR050476">
    <property type="entry name" value="Insect_CytP450_Detox"/>
</dbReference>
<dbReference type="PANTHER" id="PTHR24292">
    <property type="entry name" value="CYTOCHROME P450"/>
    <property type="match status" value="1"/>
</dbReference>
<dbReference type="InterPro" id="IPR002401">
    <property type="entry name" value="Cyt_P450_E_grp-I"/>
</dbReference>
<comment type="cofactor">
    <cofactor evidence="1 13">
        <name>heme</name>
        <dbReference type="ChEBI" id="CHEBI:30413"/>
    </cofactor>
</comment>
<keyword evidence="12" id="KW-0472">Membrane</keyword>
<dbReference type="PROSITE" id="PS00086">
    <property type="entry name" value="CYTOCHROME_P450"/>
    <property type="match status" value="1"/>
</dbReference>
<name>A0A8K0C505_IGNLU</name>
<organism evidence="15 16">
    <name type="scientific">Ignelater luminosus</name>
    <name type="common">Cucubano</name>
    <name type="synonym">Pyrophorus luminosus</name>
    <dbReference type="NCBI Taxonomy" id="2038154"/>
    <lineage>
        <taxon>Eukaryota</taxon>
        <taxon>Metazoa</taxon>
        <taxon>Ecdysozoa</taxon>
        <taxon>Arthropoda</taxon>
        <taxon>Hexapoda</taxon>
        <taxon>Insecta</taxon>
        <taxon>Pterygota</taxon>
        <taxon>Neoptera</taxon>
        <taxon>Endopterygota</taxon>
        <taxon>Coleoptera</taxon>
        <taxon>Polyphaga</taxon>
        <taxon>Elateriformia</taxon>
        <taxon>Elateroidea</taxon>
        <taxon>Elateridae</taxon>
        <taxon>Agrypninae</taxon>
        <taxon>Pyrophorini</taxon>
        <taxon>Ignelater</taxon>
    </lineage>
</organism>
<dbReference type="PRINTS" id="PR00385">
    <property type="entry name" value="P450"/>
</dbReference>
<dbReference type="Pfam" id="PF00067">
    <property type="entry name" value="p450"/>
    <property type="match status" value="1"/>
</dbReference>
<dbReference type="OrthoDB" id="2789670at2759"/>
<comment type="similarity">
    <text evidence="4 14">Belongs to the cytochrome P450 family.</text>
</comment>
<evidence type="ECO:0000256" key="6">
    <source>
        <dbReference type="ARBA" id="ARBA00022723"/>
    </source>
</evidence>
<sequence>MHELCVNPDIQSRLRKEILDTIKTHGDLTYEAVQDMKYLNMVVSETLRKYPLTPLIQRECESDYTIPETGIVIEKGVGILISQHGLHWDPKYFPNPEKFDPERFSDENRQKIPSYVYLPFGDGPRNCIGERFGLLSTKLGIIHIIQNFKVERNSLTQEPLQFGRSPLLRAKNGIRLTFQHL</sequence>
<evidence type="ECO:0000256" key="9">
    <source>
        <dbReference type="ARBA" id="ARBA00023002"/>
    </source>
</evidence>
<gene>
    <name evidence="15" type="ORF">ILUMI_25770</name>
</gene>
<dbReference type="GO" id="GO:0004497">
    <property type="term" value="F:monooxygenase activity"/>
    <property type="evidence" value="ECO:0007669"/>
    <property type="project" value="UniProtKB-KW"/>
</dbReference>
<protein>
    <recommendedName>
        <fullName evidence="17">Cytochrome P450</fullName>
    </recommendedName>
</protein>
<evidence type="ECO:0000256" key="13">
    <source>
        <dbReference type="PIRSR" id="PIRSR602401-1"/>
    </source>
</evidence>
<dbReference type="Proteomes" id="UP000801492">
    <property type="component" value="Unassembled WGS sequence"/>
</dbReference>
<keyword evidence="11 14" id="KW-0503">Monooxygenase</keyword>